<evidence type="ECO:0000313" key="1">
    <source>
        <dbReference type="EMBL" id="KAG2918299.1"/>
    </source>
</evidence>
<dbReference type="SUPFAM" id="SSF57756">
    <property type="entry name" value="Retrovirus zinc finger-like domains"/>
    <property type="match status" value="1"/>
</dbReference>
<organism evidence="1 2">
    <name type="scientific">Phytophthora cactorum</name>
    <dbReference type="NCBI Taxonomy" id="29920"/>
    <lineage>
        <taxon>Eukaryota</taxon>
        <taxon>Sar</taxon>
        <taxon>Stramenopiles</taxon>
        <taxon>Oomycota</taxon>
        <taxon>Peronosporomycetes</taxon>
        <taxon>Peronosporales</taxon>
        <taxon>Peronosporaceae</taxon>
        <taxon>Phytophthora</taxon>
    </lineage>
</organism>
<comment type="caution">
    <text evidence="1">The sequence shown here is derived from an EMBL/GenBank/DDBJ whole genome shotgun (WGS) entry which is preliminary data.</text>
</comment>
<reference evidence="1" key="1">
    <citation type="submission" date="2018-10" db="EMBL/GenBank/DDBJ databases">
        <title>Effector identification in a new, highly contiguous assembly of the strawberry crown rot pathogen Phytophthora cactorum.</title>
        <authorList>
            <person name="Armitage A.D."/>
            <person name="Nellist C.F."/>
            <person name="Bates H."/>
            <person name="Vickerstaff R.J."/>
            <person name="Harrison R.J."/>
        </authorList>
    </citation>
    <scope>NUCLEOTIDE SEQUENCE</scope>
    <source>
        <strain evidence="1">4040</strain>
    </source>
</reference>
<dbReference type="InterPro" id="IPR036875">
    <property type="entry name" value="Znf_CCHC_sf"/>
</dbReference>
<dbReference type="GO" id="GO:0008270">
    <property type="term" value="F:zinc ion binding"/>
    <property type="evidence" value="ECO:0007669"/>
    <property type="project" value="InterPro"/>
</dbReference>
<dbReference type="GO" id="GO:0003676">
    <property type="term" value="F:nucleic acid binding"/>
    <property type="evidence" value="ECO:0007669"/>
    <property type="project" value="InterPro"/>
</dbReference>
<evidence type="ECO:0000313" key="2">
    <source>
        <dbReference type="Proteomes" id="UP000736787"/>
    </source>
</evidence>
<dbReference type="AlphaFoldDB" id="A0A8T1CB63"/>
<dbReference type="EMBL" id="RCMK01000631">
    <property type="protein sequence ID" value="KAG2918299.1"/>
    <property type="molecule type" value="Genomic_DNA"/>
</dbReference>
<protein>
    <submittedName>
        <fullName evidence="1">Uncharacterized protein</fullName>
    </submittedName>
</protein>
<name>A0A8T1CB63_9STRA</name>
<accession>A0A8T1CB63</accession>
<gene>
    <name evidence="1" type="ORF">PC117_g17119</name>
</gene>
<proteinExistence type="predicted"/>
<sequence length="101" mass="11142">MLFENPSGARTVRGIMTQVQASCEFHISYGHSTEQGRTRQTSSVSRDGRTLAKLVVRSPSLSSTLTQSAAKDLSRVNCFKCDEYDHYAGPCTKGTKVNIPW</sequence>
<dbReference type="Proteomes" id="UP000736787">
    <property type="component" value="Unassembled WGS sequence"/>
</dbReference>